<organism evidence="1 2">
    <name type="scientific">Sphingobacterium cellulitidis</name>
    <dbReference type="NCBI Taxonomy" id="1768011"/>
    <lineage>
        <taxon>Bacteria</taxon>
        <taxon>Pseudomonadati</taxon>
        <taxon>Bacteroidota</taxon>
        <taxon>Sphingobacteriia</taxon>
        <taxon>Sphingobacteriales</taxon>
        <taxon>Sphingobacteriaceae</taxon>
        <taxon>Sphingobacterium</taxon>
    </lineage>
</organism>
<reference evidence="1" key="1">
    <citation type="journal article" date="2014" name="Int. J. Syst. Evol. Microbiol.">
        <title>Complete genome sequence of Corynebacterium casei LMG S-19264T (=DSM 44701T), isolated from a smear-ripened cheese.</title>
        <authorList>
            <consortium name="US DOE Joint Genome Institute (JGI-PGF)"/>
            <person name="Walter F."/>
            <person name="Albersmeier A."/>
            <person name="Kalinowski J."/>
            <person name="Ruckert C."/>
        </authorList>
    </citation>
    <scope>NUCLEOTIDE SEQUENCE</scope>
    <source>
        <strain evidence="1">CGMCC 1.15966</strain>
    </source>
</reference>
<keyword evidence="2" id="KW-1185">Reference proteome</keyword>
<gene>
    <name evidence="1" type="ORF">GCM10011516_07400</name>
</gene>
<dbReference type="EMBL" id="BMKM01000001">
    <property type="protein sequence ID" value="GGE12132.1"/>
    <property type="molecule type" value="Genomic_DNA"/>
</dbReference>
<evidence type="ECO:0000313" key="1">
    <source>
        <dbReference type="EMBL" id="GGE12132.1"/>
    </source>
</evidence>
<name>A0A8H9KWI8_9SPHI</name>
<comment type="caution">
    <text evidence="1">The sequence shown here is derived from an EMBL/GenBank/DDBJ whole genome shotgun (WGS) entry which is preliminary data.</text>
</comment>
<protein>
    <submittedName>
        <fullName evidence="1">Uncharacterized protein</fullName>
    </submittedName>
</protein>
<reference evidence="1" key="2">
    <citation type="submission" date="2020-09" db="EMBL/GenBank/DDBJ databases">
        <authorList>
            <person name="Sun Q."/>
            <person name="Zhou Y."/>
        </authorList>
    </citation>
    <scope>NUCLEOTIDE SEQUENCE</scope>
    <source>
        <strain evidence="1">CGMCC 1.15966</strain>
    </source>
</reference>
<proteinExistence type="predicted"/>
<sequence length="90" mass="10616">MSIKSYIQCKLEDSLKDLTNLYNIHHRKSDHNIQMEMGIPLNTDIFVICLINKLEIKIYNLYILREDCKLSTDYKIGELVEKIKKDVLSI</sequence>
<dbReference type="AlphaFoldDB" id="A0A8H9KWI8"/>
<dbReference type="Proteomes" id="UP000614460">
    <property type="component" value="Unassembled WGS sequence"/>
</dbReference>
<accession>A0A8H9KWI8</accession>
<evidence type="ECO:0000313" key="2">
    <source>
        <dbReference type="Proteomes" id="UP000614460"/>
    </source>
</evidence>